<sequence length="246" mass="27444">MVFVRNSRIESDKLPSDSAFHCFWNLLNSGMTSTYGAGSRVSLALSNASLKPQGSERLWKPTVSGPDYTTTTYGILKILIIGFSVAGFISLMITVGRHVDSGRYGSYFSCTALTAITYAIVFAFSRLRVFDPRKPSLPHQIERLAGVTFLIWNFVSACLIAPEPKAPQIPDVPYHEQVHCRSGLPDEICRGSTMFSTVVGFFLSLLLVVNFVLAVYWGPPLRYSMRFKNLTEGEKYNNFTNVLDEE</sequence>
<evidence type="ECO:0000313" key="2">
    <source>
        <dbReference type="EMBL" id="GAV04700.1"/>
    </source>
</evidence>
<dbReference type="Proteomes" id="UP000186922">
    <property type="component" value="Unassembled WGS sequence"/>
</dbReference>
<organism evidence="2 3">
    <name type="scientific">Ramazzottius varieornatus</name>
    <name type="common">Water bear</name>
    <name type="synonym">Tardigrade</name>
    <dbReference type="NCBI Taxonomy" id="947166"/>
    <lineage>
        <taxon>Eukaryota</taxon>
        <taxon>Metazoa</taxon>
        <taxon>Ecdysozoa</taxon>
        <taxon>Tardigrada</taxon>
        <taxon>Eutardigrada</taxon>
        <taxon>Parachela</taxon>
        <taxon>Hypsibioidea</taxon>
        <taxon>Ramazzottiidae</taxon>
        <taxon>Ramazzottius</taxon>
    </lineage>
</organism>
<keyword evidence="3" id="KW-1185">Reference proteome</keyword>
<keyword evidence="1" id="KW-0812">Transmembrane</keyword>
<comment type="caution">
    <text evidence="2">The sequence shown here is derived from an EMBL/GenBank/DDBJ whole genome shotgun (WGS) entry which is preliminary data.</text>
</comment>
<feature type="transmembrane region" description="Helical" evidence="1">
    <location>
        <begin position="194"/>
        <end position="218"/>
    </location>
</feature>
<feature type="transmembrane region" description="Helical" evidence="1">
    <location>
        <begin position="104"/>
        <end position="124"/>
    </location>
</feature>
<dbReference type="OrthoDB" id="10397229at2759"/>
<keyword evidence="1" id="KW-0472">Membrane</keyword>
<protein>
    <recommendedName>
        <fullName evidence="4">MARVEL domain-containing protein</fullName>
    </recommendedName>
</protein>
<evidence type="ECO:0000313" key="3">
    <source>
        <dbReference type="Proteomes" id="UP000186922"/>
    </source>
</evidence>
<evidence type="ECO:0008006" key="4">
    <source>
        <dbReference type="Google" id="ProtNLM"/>
    </source>
</evidence>
<reference evidence="2 3" key="1">
    <citation type="journal article" date="2016" name="Nat. Commun.">
        <title>Extremotolerant tardigrade genome and improved radiotolerance of human cultured cells by tardigrade-unique protein.</title>
        <authorList>
            <person name="Hashimoto T."/>
            <person name="Horikawa D.D."/>
            <person name="Saito Y."/>
            <person name="Kuwahara H."/>
            <person name="Kozuka-Hata H."/>
            <person name="Shin-I T."/>
            <person name="Minakuchi Y."/>
            <person name="Ohishi K."/>
            <person name="Motoyama A."/>
            <person name="Aizu T."/>
            <person name="Enomoto A."/>
            <person name="Kondo K."/>
            <person name="Tanaka S."/>
            <person name="Hara Y."/>
            <person name="Koshikawa S."/>
            <person name="Sagara H."/>
            <person name="Miura T."/>
            <person name="Yokobori S."/>
            <person name="Miyagawa K."/>
            <person name="Suzuki Y."/>
            <person name="Kubo T."/>
            <person name="Oyama M."/>
            <person name="Kohara Y."/>
            <person name="Fujiyama A."/>
            <person name="Arakawa K."/>
            <person name="Katayama T."/>
            <person name="Toyoda A."/>
            <person name="Kunieda T."/>
        </authorList>
    </citation>
    <scope>NUCLEOTIDE SEQUENCE [LARGE SCALE GENOMIC DNA]</scope>
    <source>
        <strain evidence="2 3">YOKOZUNA-1</strain>
    </source>
</reference>
<keyword evidence="1" id="KW-1133">Transmembrane helix</keyword>
<dbReference type="AlphaFoldDB" id="A0A1D1VT44"/>
<accession>A0A1D1VT44</accession>
<dbReference type="EMBL" id="BDGG01000011">
    <property type="protein sequence ID" value="GAV04700.1"/>
    <property type="molecule type" value="Genomic_DNA"/>
</dbReference>
<feature type="transmembrane region" description="Helical" evidence="1">
    <location>
        <begin position="78"/>
        <end position="98"/>
    </location>
</feature>
<evidence type="ECO:0000256" key="1">
    <source>
        <dbReference type="SAM" id="Phobius"/>
    </source>
</evidence>
<gene>
    <name evidence="2" type="primary">RvY_14944-1</name>
    <name evidence="2" type="synonym">RvY_14944.1</name>
    <name evidence="2" type="ORF">RvY_14944</name>
</gene>
<name>A0A1D1VT44_RAMVA</name>
<proteinExistence type="predicted"/>